<protein>
    <submittedName>
        <fullName evidence="5">Putative 2OG-Fe(II) oxygenase</fullName>
    </submittedName>
</protein>
<keyword evidence="6" id="KW-1185">Reference proteome</keyword>
<dbReference type="InterPro" id="IPR050231">
    <property type="entry name" value="Iron_ascorbate_oxido_reductase"/>
</dbReference>
<feature type="domain" description="Fe2OG dioxygenase" evidence="4">
    <location>
        <begin position="174"/>
        <end position="278"/>
    </location>
</feature>
<keyword evidence="3" id="KW-0408">Iron</keyword>
<dbReference type="InterPro" id="IPR027443">
    <property type="entry name" value="IPNS-like_sf"/>
</dbReference>
<reference evidence="5 6" key="1">
    <citation type="journal article" date="2015" name="Genome Announc.">
        <title>Draft Genome Sequence and Gene Annotation of the Entomopathogenic Fungus Verticillium hemipterigenum.</title>
        <authorList>
            <person name="Horn F."/>
            <person name="Habel A."/>
            <person name="Scharf D.H."/>
            <person name="Dworschak J."/>
            <person name="Brakhage A.A."/>
            <person name="Guthke R."/>
            <person name="Hertweck C."/>
            <person name="Linde J."/>
        </authorList>
    </citation>
    <scope>NUCLEOTIDE SEQUENCE [LARGE SCALE GENOMIC DNA]</scope>
</reference>
<evidence type="ECO:0000313" key="5">
    <source>
        <dbReference type="EMBL" id="CEJ81069.1"/>
    </source>
</evidence>
<keyword evidence="2" id="KW-0223">Dioxygenase</keyword>
<evidence type="ECO:0000259" key="4">
    <source>
        <dbReference type="PROSITE" id="PS51471"/>
    </source>
</evidence>
<dbReference type="InterPro" id="IPR005123">
    <property type="entry name" value="Oxoglu/Fe-dep_dioxygenase_dom"/>
</dbReference>
<name>A0A0A1T6V3_9HYPO</name>
<dbReference type="Pfam" id="PF03171">
    <property type="entry name" value="2OG-FeII_Oxy"/>
    <property type="match status" value="1"/>
</dbReference>
<accession>A0A0A1T6V3</accession>
<dbReference type="Gene3D" id="2.60.120.330">
    <property type="entry name" value="B-lactam Antibiotic, Isopenicillin N Synthase, Chain"/>
    <property type="match status" value="1"/>
</dbReference>
<dbReference type="Pfam" id="PF14226">
    <property type="entry name" value="DIOX_N"/>
    <property type="match status" value="1"/>
</dbReference>
<evidence type="ECO:0000256" key="3">
    <source>
        <dbReference type="RuleBase" id="RU003682"/>
    </source>
</evidence>
<dbReference type="GO" id="GO:0046872">
    <property type="term" value="F:metal ion binding"/>
    <property type="evidence" value="ECO:0007669"/>
    <property type="project" value="UniProtKB-KW"/>
</dbReference>
<dbReference type="OrthoDB" id="288590at2759"/>
<evidence type="ECO:0000256" key="2">
    <source>
        <dbReference type="ARBA" id="ARBA00022964"/>
    </source>
</evidence>
<dbReference type="InterPro" id="IPR026992">
    <property type="entry name" value="DIOX_N"/>
</dbReference>
<dbReference type="EMBL" id="CDHN01000001">
    <property type="protein sequence ID" value="CEJ81069.1"/>
    <property type="molecule type" value="Genomic_DNA"/>
</dbReference>
<dbReference type="Proteomes" id="UP000039046">
    <property type="component" value="Unassembled WGS sequence"/>
</dbReference>
<dbReference type="PROSITE" id="PS51471">
    <property type="entry name" value="FE2OG_OXY"/>
    <property type="match status" value="1"/>
</dbReference>
<keyword evidence="3" id="KW-0479">Metal-binding</keyword>
<dbReference type="GO" id="GO:0044283">
    <property type="term" value="P:small molecule biosynthetic process"/>
    <property type="evidence" value="ECO:0007669"/>
    <property type="project" value="UniProtKB-ARBA"/>
</dbReference>
<gene>
    <name evidence="5" type="ORF">VHEMI01219</name>
</gene>
<dbReference type="AlphaFoldDB" id="A0A0A1T6V3"/>
<sequence length="320" mass="35905">MSSGSVALPIIDLSGYLNPSSPQDKERVVKEVCDAARQFGFFQIKGHGLPLTLQRELIRCMGNVFDLPKEEKLKMSFLENPCRRGYEASGMSHREGDALPDAKECFFVGREDPVVELSGFYGPNVWPDLPHEDFRGPVSEYYQKTSELGKNIWSILLEGLGQPAATVDKFAKRPIVPMKMIRYPPHSQAREGQFGIGAHTDFGGVTILFQQPGKDGLEVWHDIREEWIQVPALEDVYVINCGDMVQRWSAGVYKSARHRVINKADGERMSCATFWHGDVYATNPLRPDDGSNETVGSLLAKRFRNQYSFTKEFLAEVGAA</sequence>
<dbReference type="InterPro" id="IPR044861">
    <property type="entry name" value="IPNS-like_FE2OG_OXY"/>
</dbReference>
<dbReference type="PANTHER" id="PTHR47990">
    <property type="entry name" value="2-OXOGLUTARATE (2OG) AND FE(II)-DEPENDENT OXYGENASE SUPERFAMILY PROTEIN-RELATED"/>
    <property type="match status" value="1"/>
</dbReference>
<evidence type="ECO:0000313" key="6">
    <source>
        <dbReference type="Proteomes" id="UP000039046"/>
    </source>
</evidence>
<comment type="similarity">
    <text evidence="1 3">Belongs to the iron/ascorbate-dependent oxidoreductase family.</text>
</comment>
<proteinExistence type="inferred from homology"/>
<dbReference type="HOGENOM" id="CLU_010119_6_3_1"/>
<dbReference type="STRING" id="1531966.A0A0A1T6V3"/>
<evidence type="ECO:0000256" key="1">
    <source>
        <dbReference type="ARBA" id="ARBA00008056"/>
    </source>
</evidence>
<dbReference type="GO" id="GO:0051213">
    <property type="term" value="F:dioxygenase activity"/>
    <property type="evidence" value="ECO:0007669"/>
    <property type="project" value="UniProtKB-KW"/>
</dbReference>
<keyword evidence="3" id="KW-0560">Oxidoreductase</keyword>
<dbReference type="SUPFAM" id="SSF51197">
    <property type="entry name" value="Clavaminate synthase-like"/>
    <property type="match status" value="1"/>
</dbReference>
<organism evidence="5 6">
    <name type="scientific">[Torrubiella] hemipterigena</name>
    <dbReference type="NCBI Taxonomy" id="1531966"/>
    <lineage>
        <taxon>Eukaryota</taxon>
        <taxon>Fungi</taxon>
        <taxon>Dikarya</taxon>
        <taxon>Ascomycota</taxon>
        <taxon>Pezizomycotina</taxon>
        <taxon>Sordariomycetes</taxon>
        <taxon>Hypocreomycetidae</taxon>
        <taxon>Hypocreales</taxon>
        <taxon>Clavicipitaceae</taxon>
        <taxon>Clavicipitaceae incertae sedis</taxon>
        <taxon>'Torrubiella' clade</taxon>
    </lineage>
</organism>